<organism evidence="1 2">
    <name type="scientific">Nitrosomonas communis</name>
    <dbReference type="NCBI Taxonomy" id="44574"/>
    <lineage>
        <taxon>Bacteria</taxon>
        <taxon>Pseudomonadati</taxon>
        <taxon>Pseudomonadota</taxon>
        <taxon>Betaproteobacteria</taxon>
        <taxon>Nitrosomonadales</taxon>
        <taxon>Nitrosomonadaceae</taxon>
        <taxon>Nitrosomonas</taxon>
    </lineage>
</organism>
<evidence type="ECO:0000313" key="1">
    <source>
        <dbReference type="EMBL" id="SFN17825.1"/>
    </source>
</evidence>
<dbReference type="EMBL" id="FOUB01000123">
    <property type="protein sequence ID" value="SFN17825.1"/>
    <property type="molecule type" value="Genomic_DNA"/>
</dbReference>
<protein>
    <submittedName>
        <fullName evidence="1">Uncharacterized protein</fullName>
    </submittedName>
</protein>
<dbReference type="Proteomes" id="UP000183287">
    <property type="component" value="Unassembled WGS sequence"/>
</dbReference>
<gene>
    <name evidence="1" type="ORF">SAMN05421863_11234</name>
</gene>
<keyword evidence="2" id="KW-1185">Reference proteome</keyword>
<dbReference type="InterPro" id="IPR055807">
    <property type="entry name" value="DUF7383"/>
</dbReference>
<sequence>MQISNFSIVVFNEHLGDNVGDINAPKFTFVGNETSLRKFTVPGVPSEDGYLIISAYDVQNSEHRIQINGRDLPNQDIPPSIGNTWKDTTDYIPSGFLQQGQNTIQIQRARGSDNILIAFIIIHWKEDVVIGPV</sequence>
<accession>A0A1I4WWH2</accession>
<reference evidence="2" key="1">
    <citation type="submission" date="2016-10" db="EMBL/GenBank/DDBJ databases">
        <authorList>
            <person name="Varghese N."/>
            <person name="Submissions S."/>
        </authorList>
    </citation>
    <scope>NUCLEOTIDE SEQUENCE [LARGE SCALE GENOMIC DNA]</scope>
    <source>
        <strain evidence="2">Nm44</strain>
    </source>
</reference>
<dbReference type="RefSeq" id="WP_074907351.1">
    <property type="nucleotide sequence ID" value="NZ_FOUB01000123.1"/>
</dbReference>
<dbReference type="AlphaFoldDB" id="A0A1I4WWH2"/>
<proteinExistence type="predicted"/>
<dbReference type="OrthoDB" id="516223at2"/>
<name>A0A1I4WWH2_9PROT</name>
<dbReference type="Pfam" id="PF24108">
    <property type="entry name" value="DUF7383"/>
    <property type="match status" value="1"/>
</dbReference>
<evidence type="ECO:0000313" key="2">
    <source>
        <dbReference type="Proteomes" id="UP000183287"/>
    </source>
</evidence>